<dbReference type="RefSeq" id="WP_227321879.1">
    <property type="nucleotide sequence ID" value="NZ_JAESVB010000005.1"/>
</dbReference>
<keyword evidence="3" id="KW-1185">Reference proteome</keyword>
<dbReference type="Proteomes" id="UP000708298">
    <property type="component" value="Unassembled WGS sequence"/>
</dbReference>
<dbReference type="Gene3D" id="3.30.2390.10">
    <property type="entry name" value="TTHA1013-like"/>
    <property type="match status" value="1"/>
</dbReference>
<organism evidence="2 3">
    <name type="scientific">Acidisoma silvae</name>
    <dbReference type="NCBI Taxonomy" id="2802396"/>
    <lineage>
        <taxon>Bacteria</taxon>
        <taxon>Pseudomonadati</taxon>
        <taxon>Pseudomonadota</taxon>
        <taxon>Alphaproteobacteria</taxon>
        <taxon>Acetobacterales</taxon>
        <taxon>Acidocellaceae</taxon>
        <taxon>Acidisoma</taxon>
    </lineage>
</organism>
<gene>
    <name evidence="2" type="ORF">ASILVAE211_13615</name>
</gene>
<proteinExistence type="predicted"/>
<dbReference type="AlphaFoldDB" id="A0A964DZL6"/>
<feature type="domain" description="DUF1902" evidence="1">
    <location>
        <begin position="12"/>
        <end position="79"/>
    </location>
</feature>
<sequence>MGLTKAAGKVFDVMAHWDAEASVWWAESNDLRGLVAESDTIEGLIADVREIVPELLRLNGDGHGSSVILRFAADRSEEITFA</sequence>
<dbReference type="SUPFAM" id="SSF143100">
    <property type="entry name" value="TTHA1013/TTHA0281-like"/>
    <property type="match status" value="1"/>
</dbReference>
<name>A0A964DZL6_9PROT</name>
<dbReference type="Pfam" id="PF08972">
    <property type="entry name" value="DUF1902"/>
    <property type="match status" value="1"/>
</dbReference>
<evidence type="ECO:0000313" key="2">
    <source>
        <dbReference type="EMBL" id="MCB8876224.1"/>
    </source>
</evidence>
<dbReference type="InterPro" id="IPR035069">
    <property type="entry name" value="TTHA1013/TTHA0281-like"/>
</dbReference>
<protein>
    <submittedName>
        <fullName evidence="2">DUF1902 domain-containing protein</fullName>
    </submittedName>
</protein>
<evidence type="ECO:0000259" key="1">
    <source>
        <dbReference type="Pfam" id="PF08972"/>
    </source>
</evidence>
<accession>A0A964DZL6</accession>
<dbReference type="InterPro" id="IPR015066">
    <property type="entry name" value="DUF1902"/>
</dbReference>
<comment type="caution">
    <text evidence="2">The sequence shown here is derived from an EMBL/GenBank/DDBJ whole genome shotgun (WGS) entry which is preliminary data.</text>
</comment>
<reference evidence="2" key="2">
    <citation type="submission" date="2021-01" db="EMBL/GenBank/DDBJ databases">
        <authorList>
            <person name="Mieszkin S."/>
            <person name="Pouder E."/>
            <person name="Alain K."/>
        </authorList>
    </citation>
    <scope>NUCLEOTIDE SEQUENCE</scope>
    <source>
        <strain evidence="2">HW T2.11</strain>
    </source>
</reference>
<reference evidence="2" key="1">
    <citation type="journal article" date="2021" name="Microorganisms">
        <title>Acidisoma silvae sp. nov. and Acidisomacellulosilytica sp. nov., Two Acidophilic Bacteria Isolated from Decaying Wood, Hydrolyzing Cellulose and Producing Poly-3-hydroxybutyrate.</title>
        <authorList>
            <person name="Mieszkin S."/>
            <person name="Pouder E."/>
            <person name="Uroz S."/>
            <person name="Simon-Colin C."/>
            <person name="Alain K."/>
        </authorList>
    </citation>
    <scope>NUCLEOTIDE SEQUENCE</scope>
    <source>
        <strain evidence="2">HW T2.11</strain>
    </source>
</reference>
<evidence type="ECO:0000313" key="3">
    <source>
        <dbReference type="Proteomes" id="UP000708298"/>
    </source>
</evidence>
<dbReference type="EMBL" id="JAESVB010000005">
    <property type="protein sequence ID" value="MCB8876224.1"/>
    <property type="molecule type" value="Genomic_DNA"/>
</dbReference>